<accession>A0A9P4I1P3</accession>
<evidence type="ECO:0000256" key="5">
    <source>
        <dbReference type="ARBA" id="ARBA00023242"/>
    </source>
</evidence>
<dbReference type="GO" id="GO:0005634">
    <property type="term" value="C:nucleus"/>
    <property type="evidence" value="ECO:0007669"/>
    <property type="project" value="UniProtKB-SubCell"/>
</dbReference>
<sequence length="248" mass="29538">SRSSQYLDPEQAFRESLFDALADDEGAEYWEGVYGQPIHTYARPEIGGPTGELEQMTDEEYAAYVRAKMYEKTHQYIIEERERREEAKKRQKEERAKMDREREGMEKEKERWQAKIEESLRKGGERRNGQRWREAWEKYVHGWEVLKTFSLACDGGNDTVKAVRRAIPWPVMTGRWRDVSKDETEDFFSHAPGDVDLYTLLKTERVRWHPDKIQQRFGGTDIDADTMKSVTLVFQIIDRMWSDMRERR</sequence>
<evidence type="ECO:0000256" key="6">
    <source>
        <dbReference type="SAM" id="MobiDB-lite"/>
    </source>
</evidence>
<dbReference type="AlphaFoldDB" id="A0A9P4I1P3"/>
<keyword evidence="5" id="KW-0539">Nucleus</keyword>
<dbReference type="InterPro" id="IPR038753">
    <property type="entry name" value="NFKBIL1"/>
</dbReference>
<keyword evidence="2" id="KW-0597">Phosphoprotein</keyword>
<feature type="non-terminal residue" evidence="7">
    <location>
        <position position="248"/>
    </location>
</feature>
<feature type="region of interest" description="Disordered" evidence="6">
    <location>
        <begin position="82"/>
        <end position="110"/>
    </location>
</feature>
<keyword evidence="4" id="KW-0040">ANK repeat</keyword>
<evidence type="ECO:0000256" key="2">
    <source>
        <dbReference type="ARBA" id="ARBA00022553"/>
    </source>
</evidence>
<dbReference type="Proteomes" id="UP000799772">
    <property type="component" value="Unassembled WGS sequence"/>
</dbReference>
<dbReference type="PANTHER" id="PTHR15263">
    <property type="entry name" value="I-KAPPA-B-LIKE PROTEIN IKBL"/>
    <property type="match status" value="1"/>
</dbReference>
<gene>
    <name evidence="7" type="ORF">NA57DRAFT_13818</name>
</gene>
<organism evidence="7 8">
    <name type="scientific">Rhizodiscina lignyota</name>
    <dbReference type="NCBI Taxonomy" id="1504668"/>
    <lineage>
        <taxon>Eukaryota</taxon>
        <taxon>Fungi</taxon>
        <taxon>Dikarya</taxon>
        <taxon>Ascomycota</taxon>
        <taxon>Pezizomycotina</taxon>
        <taxon>Dothideomycetes</taxon>
        <taxon>Pleosporomycetidae</taxon>
        <taxon>Aulographales</taxon>
        <taxon>Rhizodiscinaceae</taxon>
        <taxon>Rhizodiscina</taxon>
    </lineage>
</organism>
<evidence type="ECO:0000256" key="1">
    <source>
        <dbReference type="ARBA" id="ARBA00004123"/>
    </source>
</evidence>
<keyword evidence="8" id="KW-1185">Reference proteome</keyword>
<proteinExistence type="predicted"/>
<feature type="non-terminal residue" evidence="7">
    <location>
        <position position="1"/>
    </location>
</feature>
<dbReference type="GO" id="GO:0043124">
    <property type="term" value="P:negative regulation of canonical NF-kappaB signal transduction"/>
    <property type="evidence" value="ECO:0007669"/>
    <property type="project" value="InterPro"/>
</dbReference>
<protein>
    <submittedName>
        <fullName evidence="7">Uncharacterized protein</fullName>
    </submittedName>
</protein>
<evidence type="ECO:0000256" key="4">
    <source>
        <dbReference type="ARBA" id="ARBA00023043"/>
    </source>
</evidence>
<evidence type="ECO:0000313" key="7">
    <source>
        <dbReference type="EMBL" id="KAF2093350.1"/>
    </source>
</evidence>
<comment type="caution">
    <text evidence="7">The sequence shown here is derived from an EMBL/GenBank/DDBJ whole genome shotgun (WGS) entry which is preliminary data.</text>
</comment>
<name>A0A9P4I1P3_9PEZI</name>
<reference evidence="7" key="1">
    <citation type="journal article" date="2020" name="Stud. Mycol.">
        <title>101 Dothideomycetes genomes: a test case for predicting lifestyles and emergence of pathogens.</title>
        <authorList>
            <person name="Haridas S."/>
            <person name="Albert R."/>
            <person name="Binder M."/>
            <person name="Bloem J."/>
            <person name="Labutti K."/>
            <person name="Salamov A."/>
            <person name="Andreopoulos B."/>
            <person name="Baker S."/>
            <person name="Barry K."/>
            <person name="Bills G."/>
            <person name="Bluhm B."/>
            <person name="Cannon C."/>
            <person name="Castanera R."/>
            <person name="Culley D."/>
            <person name="Daum C."/>
            <person name="Ezra D."/>
            <person name="Gonzalez J."/>
            <person name="Henrissat B."/>
            <person name="Kuo A."/>
            <person name="Liang C."/>
            <person name="Lipzen A."/>
            <person name="Lutzoni F."/>
            <person name="Magnuson J."/>
            <person name="Mondo S."/>
            <person name="Nolan M."/>
            <person name="Ohm R."/>
            <person name="Pangilinan J."/>
            <person name="Park H.-J."/>
            <person name="Ramirez L."/>
            <person name="Alfaro M."/>
            <person name="Sun H."/>
            <person name="Tritt A."/>
            <person name="Yoshinaga Y."/>
            <person name="Zwiers L.-H."/>
            <person name="Turgeon B."/>
            <person name="Goodwin S."/>
            <person name="Spatafora J."/>
            <person name="Crous P."/>
            <person name="Grigoriev I."/>
        </authorList>
    </citation>
    <scope>NUCLEOTIDE SEQUENCE</scope>
    <source>
        <strain evidence="7">CBS 133067</strain>
    </source>
</reference>
<evidence type="ECO:0000313" key="8">
    <source>
        <dbReference type="Proteomes" id="UP000799772"/>
    </source>
</evidence>
<comment type="subcellular location">
    <subcellularLocation>
        <location evidence="1">Nucleus</location>
    </subcellularLocation>
</comment>
<keyword evidence="3" id="KW-0677">Repeat</keyword>
<dbReference type="EMBL" id="ML978138">
    <property type="protein sequence ID" value="KAF2093350.1"/>
    <property type="molecule type" value="Genomic_DNA"/>
</dbReference>
<dbReference type="PANTHER" id="PTHR15263:SF1">
    <property type="entry name" value="NF-KAPPA-B INHIBITOR-LIKE PROTEIN 1"/>
    <property type="match status" value="1"/>
</dbReference>
<evidence type="ECO:0000256" key="3">
    <source>
        <dbReference type="ARBA" id="ARBA00022737"/>
    </source>
</evidence>
<dbReference type="OrthoDB" id="412109at2759"/>